<sequence>MLSRSQLATFNLEEARTLRASGQTYRQIKRRLGLSPSQLGLIRKTLSREKAGNTRLLRTMPDATDRDRPIGHSALPAGLRKQLTSAGYRTLGDLADRLGDPDLPRIEAMPGIGPHRAALVKRLLDQYGLLPGTEDLQKAIEALFPDLAEPRDD</sequence>
<organism evidence="1 2">
    <name type="scientific">Sphingomonas agrestis</name>
    <dbReference type="NCBI Taxonomy" id="3080540"/>
    <lineage>
        <taxon>Bacteria</taxon>
        <taxon>Pseudomonadati</taxon>
        <taxon>Pseudomonadota</taxon>
        <taxon>Alphaproteobacteria</taxon>
        <taxon>Sphingomonadales</taxon>
        <taxon>Sphingomonadaceae</taxon>
        <taxon>Sphingomonas</taxon>
    </lineage>
</organism>
<dbReference type="Proteomes" id="UP001273531">
    <property type="component" value="Unassembled WGS sequence"/>
</dbReference>
<evidence type="ECO:0000313" key="2">
    <source>
        <dbReference type="Proteomes" id="UP001273531"/>
    </source>
</evidence>
<gene>
    <name evidence="1" type="ORF">RZN05_15325</name>
</gene>
<evidence type="ECO:0000313" key="1">
    <source>
        <dbReference type="EMBL" id="MDV3458368.1"/>
    </source>
</evidence>
<dbReference type="RefSeq" id="WP_317227438.1">
    <property type="nucleotide sequence ID" value="NZ_JAWJEJ010000001.1"/>
</dbReference>
<keyword evidence="2" id="KW-1185">Reference proteome</keyword>
<accession>A0ABU3YAD1</accession>
<protein>
    <recommendedName>
        <fullName evidence="3">RNA polymerase alpha subunit C-terminal domain-containing protein</fullName>
    </recommendedName>
</protein>
<dbReference type="EMBL" id="JAWJEJ010000001">
    <property type="protein sequence ID" value="MDV3458368.1"/>
    <property type="molecule type" value="Genomic_DNA"/>
</dbReference>
<comment type="caution">
    <text evidence="1">The sequence shown here is derived from an EMBL/GenBank/DDBJ whole genome shotgun (WGS) entry which is preliminary data.</text>
</comment>
<proteinExistence type="predicted"/>
<reference evidence="1 2" key="1">
    <citation type="submission" date="2023-10" db="EMBL/GenBank/DDBJ databases">
        <title>Sphingomonas sp. HF-S4 16S ribosomal RNA gene Genome sequencing and assembly.</title>
        <authorList>
            <person name="Lee H."/>
        </authorList>
    </citation>
    <scope>NUCLEOTIDE SEQUENCE [LARGE SCALE GENOMIC DNA]</scope>
    <source>
        <strain evidence="1 2">HF-S4</strain>
    </source>
</reference>
<evidence type="ECO:0008006" key="3">
    <source>
        <dbReference type="Google" id="ProtNLM"/>
    </source>
</evidence>
<name>A0ABU3YAD1_9SPHN</name>